<dbReference type="eggNOG" id="ENOG502QRE8">
    <property type="taxonomic scope" value="Eukaryota"/>
</dbReference>
<reference evidence="3" key="1">
    <citation type="submission" date="2013-06" db="EMBL/GenBank/DDBJ databases">
        <authorList>
            <person name="Zhao Q."/>
        </authorList>
    </citation>
    <scope>NUCLEOTIDE SEQUENCE</scope>
    <source>
        <strain evidence="3">cv. W1943</strain>
    </source>
</reference>
<dbReference type="STRING" id="4529.A0A0E0P6T5"/>
<dbReference type="PANTHER" id="PTHR21596">
    <property type="entry name" value="RIBONUCLEASE P SUBUNIT P38"/>
    <property type="match status" value="1"/>
</dbReference>
<dbReference type="HOGENOM" id="CLU_021775_4_0_1"/>
<evidence type="ECO:0000259" key="1">
    <source>
        <dbReference type="Pfam" id="PF03469"/>
    </source>
</evidence>
<feature type="domain" description="Factor of DNA methylation 1-5/IDN2" evidence="1">
    <location>
        <begin position="115"/>
        <end position="241"/>
    </location>
</feature>
<dbReference type="Gramene" id="ORUFI04G07240.1">
    <property type="protein sequence ID" value="ORUFI04G07240.1"/>
    <property type="gene ID" value="ORUFI04G07240"/>
</dbReference>
<protein>
    <recommendedName>
        <fullName evidence="1">Factor of DNA methylation 1-5/IDN2 domain-containing protein</fullName>
    </recommendedName>
</protein>
<keyword evidence="3" id="KW-1185">Reference proteome</keyword>
<dbReference type="InterPro" id="IPR005379">
    <property type="entry name" value="FDM1-5/IDN2_XH"/>
</dbReference>
<dbReference type="InterPro" id="IPR045177">
    <property type="entry name" value="FDM1-5/IDN2"/>
</dbReference>
<dbReference type="Pfam" id="PF03469">
    <property type="entry name" value="XH"/>
    <property type="match status" value="1"/>
</dbReference>
<dbReference type="AlphaFoldDB" id="A0A0E0P6T5"/>
<reference evidence="2" key="2">
    <citation type="submission" date="2015-06" db="UniProtKB">
        <authorList>
            <consortium name="EnsemblPlants"/>
        </authorList>
    </citation>
    <scope>IDENTIFICATION</scope>
</reference>
<dbReference type="OMA" id="QHTSAWA"/>
<proteinExistence type="predicted"/>
<organism evidence="2 3">
    <name type="scientific">Oryza rufipogon</name>
    <name type="common">Brownbeard rice</name>
    <name type="synonym">Asian wild rice</name>
    <dbReference type="NCBI Taxonomy" id="4529"/>
    <lineage>
        <taxon>Eukaryota</taxon>
        <taxon>Viridiplantae</taxon>
        <taxon>Streptophyta</taxon>
        <taxon>Embryophyta</taxon>
        <taxon>Tracheophyta</taxon>
        <taxon>Spermatophyta</taxon>
        <taxon>Magnoliopsida</taxon>
        <taxon>Liliopsida</taxon>
        <taxon>Poales</taxon>
        <taxon>Poaceae</taxon>
        <taxon>BOP clade</taxon>
        <taxon>Oryzoideae</taxon>
        <taxon>Oryzeae</taxon>
        <taxon>Oryzinae</taxon>
        <taxon>Oryza</taxon>
    </lineage>
</organism>
<sequence>MNHLDSPLVPQQVATKNHPLLYLSSLHVLLNPRSAPNATNDGDRIELRVMHFSGHGDWTTNRDRPTFTLYPLQECYKLWRWGTQMIKVFSKIKMNALAINVFLQHTSAWAHIGIKRMGELDIIAFKNAVKQKSPEEAAILCSKWEAEITKPEWHPFMIVMVDGKEMEVIREDDAKLVELKEELGEEIYTTWRCSRIEINEYNYNPSDRYPVSEPWNYKEGRKVTLKEIVQFIMRQWTRKRKR</sequence>
<dbReference type="EnsemblPlants" id="ORUFI04G07240.1">
    <property type="protein sequence ID" value="ORUFI04G07240.1"/>
    <property type="gene ID" value="ORUFI04G07240"/>
</dbReference>
<evidence type="ECO:0000313" key="3">
    <source>
        <dbReference type="Proteomes" id="UP000008022"/>
    </source>
</evidence>
<evidence type="ECO:0000313" key="2">
    <source>
        <dbReference type="EnsemblPlants" id="ORUFI04G07240.1"/>
    </source>
</evidence>
<name>A0A0E0P6T5_ORYRU</name>
<dbReference type="PANTHER" id="PTHR21596:SF61">
    <property type="entry name" value="OS01G0633200 PROTEIN"/>
    <property type="match status" value="1"/>
</dbReference>
<accession>A0A0E0P6T5</accession>
<dbReference type="Proteomes" id="UP000008022">
    <property type="component" value="Unassembled WGS sequence"/>
</dbReference>
<dbReference type="GO" id="GO:0080188">
    <property type="term" value="P:gene silencing by siRNA-directed DNA methylation"/>
    <property type="evidence" value="ECO:0007669"/>
    <property type="project" value="InterPro"/>
</dbReference>